<proteinExistence type="predicted"/>
<feature type="region of interest" description="Disordered" evidence="1">
    <location>
        <begin position="81"/>
        <end position="118"/>
    </location>
</feature>
<keyword evidence="4" id="KW-1185">Reference proteome</keyword>
<dbReference type="InterPro" id="IPR021682">
    <property type="entry name" value="DUF2933"/>
</dbReference>
<keyword evidence="2" id="KW-0812">Transmembrane</keyword>
<feature type="compositionally biased region" description="Basic and acidic residues" evidence="1">
    <location>
        <begin position="92"/>
        <end position="118"/>
    </location>
</feature>
<comment type="caution">
    <text evidence="3">The sequence shown here is derived from an EMBL/GenBank/DDBJ whole genome shotgun (WGS) entry which is preliminary data.</text>
</comment>
<dbReference type="RefSeq" id="WP_075107998.1">
    <property type="nucleotide sequence ID" value="NZ_JBBMRA010000026.1"/>
</dbReference>
<sequence length="118" mass="13428">MNKKSSFWCSKSGVAALLMIAVAGYLLLVEHGEHIFPYLPFIILLMCPLMHLFMHGNHKHGGHKHHESPIEEISVSKGLDSENFADQSKQNDAYREGYIEGLKTAREENAQQEQKHEQ</sequence>
<organism evidence="3 4">
    <name type="scientific">Neptuniibacter pectenicola</name>
    <dbReference type="NCBI Taxonomy" id="1806669"/>
    <lineage>
        <taxon>Bacteria</taxon>
        <taxon>Pseudomonadati</taxon>
        <taxon>Pseudomonadota</taxon>
        <taxon>Gammaproteobacteria</taxon>
        <taxon>Oceanospirillales</taxon>
        <taxon>Oceanospirillaceae</taxon>
        <taxon>Neptuniibacter</taxon>
    </lineage>
</organism>
<keyword evidence="2" id="KW-1133">Transmembrane helix</keyword>
<dbReference type="Proteomes" id="UP001449225">
    <property type="component" value="Unassembled WGS sequence"/>
</dbReference>
<accession>A0ABU9TWB5</accession>
<evidence type="ECO:0000313" key="3">
    <source>
        <dbReference type="EMBL" id="MEM5538000.1"/>
    </source>
</evidence>
<evidence type="ECO:0000256" key="2">
    <source>
        <dbReference type="SAM" id="Phobius"/>
    </source>
</evidence>
<name>A0ABU9TWB5_9GAMM</name>
<dbReference type="EMBL" id="JBBMRA010000026">
    <property type="protein sequence ID" value="MEM5538000.1"/>
    <property type="molecule type" value="Genomic_DNA"/>
</dbReference>
<protein>
    <submittedName>
        <fullName evidence="3">DUF2933 domain-containing protein</fullName>
    </submittedName>
</protein>
<dbReference type="Pfam" id="PF11666">
    <property type="entry name" value="DUF2933"/>
    <property type="match status" value="1"/>
</dbReference>
<feature type="transmembrane region" description="Helical" evidence="2">
    <location>
        <begin position="12"/>
        <end position="29"/>
    </location>
</feature>
<keyword evidence="2" id="KW-0472">Membrane</keyword>
<evidence type="ECO:0000313" key="4">
    <source>
        <dbReference type="Proteomes" id="UP001449225"/>
    </source>
</evidence>
<evidence type="ECO:0000256" key="1">
    <source>
        <dbReference type="SAM" id="MobiDB-lite"/>
    </source>
</evidence>
<reference evidence="3 4" key="1">
    <citation type="submission" date="2024-03" db="EMBL/GenBank/DDBJ databases">
        <title>Community enrichment and isolation of bacterial strains for fucoidan degradation.</title>
        <authorList>
            <person name="Sichert A."/>
        </authorList>
    </citation>
    <scope>NUCLEOTIDE SEQUENCE [LARGE SCALE GENOMIC DNA]</scope>
    <source>
        <strain evidence="3 4">AS76</strain>
    </source>
</reference>
<gene>
    <name evidence="3" type="ORF">WNY58_16575</name>
</gene>
<feature type="transmembrane region" description="Helical" evidence="2">
    <location>
        <begin position="35"/>
        <end position="54"/>
    </location>
</feature>